<dbReference type="Gene3D" id="4.10.80.40">
    <property type="entry name" value="succinate dehydrogenase protein domain"/>
    <property type="match status" value="1"/>
</dbReference>
<dbReference type="FunFam" id="3.50.50.60:FF:000026">
    <property type="entry name" value="Succinate dehydrogenase flavoprotein subunit"/>
    <property type="match status" value="1"/>
</dbReference>
<evidence type="ECO:0000256" key="8">
    <source>
        <dbReference type="ARBA" id="ARBA00022982"/>
    </source>
</evidence>
<evidence type="ECO:0000256" key="10">
    <source>
        <dbReference type="ARBA" id="ARBA00023136"/>
    </source>
</evidence>
<dbReference type="InterPro" id="IPR015939">
    <property type="entry name" value="Fum_Rdtase/Succ_DH_flav-like_C"/>
</dbReference>
<evidence type="ECO:0000256" key="11">
    <source>
        <dbReference type="ARBA" id="ARBA00049220"/>
    </source>
</evidence>
<keyword evidence="17" id="KW-0812">Transmembrane</keyword>
<feature type="transmembrane region" description="Helical" evidence="17">
    <location>
        <begin position="78"/>
        <end position="101"/>
    </location>
</feature>
<organism evidence="21 22">
    <name type="scientific">Talaromyces amestolkiae</name>
    <dbReference type="NCBI Taxonomy" id="1196081"/>
    <lineage>
        <taxon>Eukaryota</taxon>
        <taxon>Fungi</taxon>
        <taxon>Dikarya</taxon>
        <taxon>Ascomycota</taxon>
        <taxon>Pezizomycotina</taxon>
        <taxon>Eurotiomycetes</taxon>
        <taxon>Eurotiomycetidae</taxon>
        <taxon>Eurotiales</taxon>
        <taxon>Trichocomaceae</taxon>
        <taxon>Talaromyces</taxon>
        <taxon>Talaromyces sect. Talaromyces</taxon>
    </lineage>
</organism>
<dbReference type="PROSITE" id="PS00504">
    <property type="entry name" value="FRD_SDH_FAD_BINDING"/>
    <property type="match status" value="1"/>
</dbReference>
<feature type="binding site" evidence="13">
    <location>
        <position position="667"/>
    </location>
    <ligand>
        <name>substrate</name>
    </ligand>
</feature>
<dbReference type="OrthoDB" id="71672at2759"/>
<dbReference type="GO" id="GO:0005743">
    <property type="term" value="C:mitochondrial inner membrane"/>
    <property type="evidence" value="ECO:0007669"/>
    <property type="project" value="UniProtKB-SubCell"/>
</dbReference>
<feature type="binding site" evidence="13">
    <location>
        <position position="621"/>
    </location>
    <ligand>
        <name>substrate</name>
    </ligand>
</feature>
<comment type="catalytic activity">
    <reaction evidence="11 16">
        <text>a quinone + succinate = fumarate + a quinol</text>
        <dbReference type="Rhea" id="RHEA:40523"/>
        <dbReference type="ChEBI" id="CHEBI:24646"/>
        <dbReference type="ChEBI" id="CHEBI:29806"/>
        <dbReference type="ChEBI" id="CHEBI:30031"/>
        <dbReference type="ChEBI" id="CHEBI:132124"/>
        <dbReference type="EC" id="1.3.5.1"/>
    </reaction>
</comment>
<dbReference type="SUPFAM" id="SSF56425">
    <property type="entry name" value="Succinate dehydrogenase/fumarate reductase flavoprotein, catalytic domain"/>
    <property type="match status" value="1"/>
</dbReference>
<evidence type="ECO:0000256" key="5">
    <source>
        <dbReference type="ARBA" id="ARBA00022532"/>
    </source>
</evidence>
<dbReference type="GO" id="GO:0009055">
    <property type="term" value="F:electron transfer activity"/>
    <property type="evidence" value="ECO:0007669"/>
    <property type="project" value="TreeGrafter"/>
</dbReference>
<feature type="modified residue" description="Tele-8alpha-FAD histidine" evidence="15">
    <location>
        <position position="313"/>
    </location>
</feature>
<evidence type="ECO:0000256" key="6">
    <source>
        <dbReference type="ARBA" id="ARBA00022630"/>
    </source>
</evidence>
<feature type="binding site" evidence="14">
    <location>
        <begin position="672"/>
        <end position="673"/>
    </location>
    <ligand>
        <name>FAD</name>
        <dbReference type="ChEBI" id="CHEBI:57692"/>
    </ligand>
</feature>
<dbReference type="NCBIfam" id="TIGR01812">
    <property type="entry name" value="sdhA_frdA_Gneg"/>
    <property type="match status" value="1"/>
</dbReference>
<evidence type="ECO:0000256" key="7">
    <source>
        <dbReference type="ARBA" id="ARBA00022827"/>
    </source>
</evidence>
<keyword evidence="9 16" id="KW-0560">Oxidoreductase</keyword>
<evidence type="ECO:0000259" key="20">
    <source>
        <dbReference type="Pfam" id="PF24802"/>
    </source>
</evidence>
<dbReference type="InterPro" id="IPR030664">
    <property type="entry name" value="SdhA/FrdA/AprA"/>
</dbReference>
<feature type="transmembrane region" description="Helical" evidence="17">
    <location>
        <begin position="200"/>
        <end position="222"/>
    </location>
</feature>
<evidence type="ECO:0000256" key="4">
    <source>
        <dbReference type="ARBA" id="ARBA00022448"/>
    </source>
</evidence>
<name>A0A364L7K5_TALAM</name>
<dbReference type="PANTHER" id="PTHR11632">
    <property type="entry name" value="SUCCINATE DEHYDROGENASE 2 FLAVOPROTEIN SUBUNIT"/>
    <property type="match status" value="1"/>
</dbReference>
<feature type="binding site" evidence="13">
    <location>
        <position position="522"/>
    </location>
    <ligand>
        <name>substrate</name>
    </ligand>
</feature>
<keyword evidence="7 14" id="KW-0274">FAD</keyword>
<dbReference type="InterPro" id="IPR056120">
    <property type="entry name" value="DUF7703"/>
</dbReference>
<evidence type="ECO:0000313" key="22">
    <source>
        <dbReference type="Proteomes" id="UP000249363"/>
    </source>
</evidence>
<dbReference type="InterPro" id="IPR014006">
    <property type="entry name" value="Succ_Dhase_FrdA_Gneg"/>
</dbReference>
<keyword evidence="16" id="KW-0809">Transit peptide</keyword>
<evidence type="ECO:0000259" key="18">
    <source>
        <dbReference type="Pfam" id="PF00890"/>
    </source>
</evidence>
<feature type="binding site" evidence="14">
    <location>
        <begin position="305"/>
        <end position="320"/>
    </location>
    <ligand>
        <name>FAD</name>
        <dbReference type="ChEBI" id="CHEBI:57692"/>
    </ligand>
</feature>
<feature type="transmembrane region" description="Helical" evidence="17">
    <location>
        <begin position="168"/>
        <end position="188"/>
    </location>
</feature>
<dbReference type="Proteomes" id="UP000249363">
    <property type="component" value="Unassembled WGS sequence"/>
</dbReference>
<gene>
    <name evidence="21" type="ORF">BHQ10_007683</name>
</gene>
<evidence type="ECO:0000259" key="19">
    <source>
        <dbReference type="Pfam" id="PF02910"/>
    </source>
</evidence>
<evidence type="ECO:0000313" key="21">
    <source>
        <dbReference type="EMBL" id="RAO71671.1"/>
    </source>
</evidence>
<dbReference type="GO" id="GO:0006121">
    <property type="term" value="P:mitochondrial electron transport, succinate to ubiquinone"/>
    <property type="evidence" value="ECO:0007669"/>
    <property type="project" value="TreeGrafter"/>
</dbReference>
<dbReference type="GO" id="GO:0006099">
    <property type="term" value="P:tricarboxylic acid cycle"/>
    <property type="evidence" value="ECO:0007669"/>
    <property type="project" value="UniProtKB-UniPathway"/>
</dbReference>
<evidence type="ECO:0000256" key="3">
    <source>
        <dbReference type="ARBA" id="ARBA00008040"/>
    </source>
</evidence>
<keyword evidence="22" id="KW-1185">Reference proteome</keyword>
<evidence type="ECO:0000256" key="12">
    <source>
        <dbReference type="PIRSR" id="PIRSR611281-1"/>
    </source>
</evidence>
<feature type="binding site" evidence="14">
    <location>
        <position position="489"/>
    </location>
    <ligand>
        <name>FAD</name>
        <dbReference type="ChEBI" id="CHEBI:57692"/>
    </ligand>
</feature>
<keyword evidence="6 14" id="KW-0285">Flavoprotein</keyword>
<feature type="transmembrane region" description="Helical" evidence="17">
    <location>
        <begin position="53"/>
        <end position="72"/>
    </location>
</feature>
<reference evidence="21 22" key="1">
    <citation type="journal article" date="2017" name="Biotechnol. Biofuels">
        <title>Differential beta-glucosidase expression as a function of carbon source availability in Talaromyces amestolkiae: a genomic and proteomic approach.</title>
        <authorList>
            <person name="de Eugenio L.I."/>
            <person name="Mendez-Liter J.A."/>
            <person name="Nieto-Dominguez M."/>
            <person name="Alonso L."/>
            <person name="Gil-Munoz J."/>
            <person name="Barriuso J."/>
            <person name="Prieto A."/>
            <person name="Martinez M.J."/>
        </authorList>
    </citation>
    <scope>NUCLEOTIDE SEQUENCE [LARGE SCALE GENOMIC DNA]</scope>
    <source>
        <strain evidence="21 22">CIB</strain>
    </source>
</reference>
<dbReference type="EC" id="1.3.5.1" evidence="16"/>
<dbReference type="SUPFAM" id="SSF51905">
    <property type="entry name" value="FAD/NAD(P)-binding domain"/>
    <property type="match status" value="1"/>
</dbReference>
<dbReference type="Pfam" id="PF02910">
    <property type="entry name" value="Succ_DH_flav_C"/>
    <property type="match status" value="1"/>
</dbReference>
<comment type="function">
    <text evidence="16">Flavoprotein (FP) subunit of succinate dehydrogenase (SDH) that is involved in complex II of the mitochondrial electron transport chain and is responsible for transferring electrons from succinate to ubiquinone (coenzyme Q).</text>
</comment>
<dbReference type="InterPro" id="IPR027477">
    <property type="entry name" value="Succ_DH/fumarate_Rdtase_cat_sf"/>
</dbReference>
<keyword evidence="17" id="KW-1133">Transmembrane helix</keyword>
<dbReference type="STRING" id="1196081.A0A364L7K5"/>
<dbReference type="InterPro" id="IPR003953">
    <property type="entry name" value="FAD-dep_OxRdtase_2_FAD-bd"/>
</dbReference>
<evidence type="ECO:0000256" key="13">
    <source>
        <dbReference type="PIRSR" id="PIRSR611281-2"/>
    </source>
</evidence>
<evidence type="ECO:0000256" key="2">
    <source>
        <dbReference type="ARBA" id="ARBA00004788"/>
    </source>
</evidence>
<feature type="active site" description="Proton acceptor" evidence="12">
    <location>
        <position position="554"/>
    </location>
</feature>
<dbReference type="RefSeq" id="XP_040736186.1">
    <property type="nucleotide sequence ID" value="XM_040880405.1"/>
</dbReference>
<evidence type="ECO:0000256" key="1">
    <source>
        <dbReference type="ARBA" id="ARBA00004170"/>
    </source>
</evidence>
<evidence type="ECO:0000256" key="14">
    <source>
        <dbReference type="PIRSR" id="PIRSR611281-3"/>
    </source>
</evidence>
<evidence type="ECO:0000256" key="16">
    <source>
        <dbReference type="RuleBase" id="RU362051"/>
    </source>
</evidence>
<feature type="domain" description="Fumarate reductase/succinate dehydrogenase flavoprotein-like C-terminal" evidence="19">
    <location>
        <begin position="728"/>
        <end position="864"/>
    </location>
</feature>
<accession>A0A364L7K5</accession>
<comment type="pathway">
    <text evidence="2 16">Carbohydrate metabolism; tricarboxylic acid cycle; fumarate from succinate (eukaryal route): step 1/1.</text>
</comment>
<keyword evidence="5 16" id="KW-0816">Tricarboxylic acid cycle</keyword>
<dbReference type="InterPro" id="IPR003952">
    <property type="entry name" value="FRD_SDH_FAD_BS"/>
</dbReference>
<evidence type="ECO:0000256" key="15">
    <source>
        <dbReference type="PIRSR" id="PIRSR611281-4"/>
    </source>
</evidence>
<dbReference type="Gene3D" id="3.90.700.10">
    <property type="entry name" value="Succinate dehydrogenase/fumarate reductase flavoprotein, catalytic domain"/>
    <property type="match status" value="1"/>
</dbReference>
<protein>
    <recommendedName>
        <fullName evidence="16">Succinate dehydrogenase [ubiquinone] flavoprotein subunit, mitochondrial</fullName>
        <ecNumber evidence="16">1.3.5.1</ecNumber>
    </recommendedName>
</protein>
<comment type="similarity">
    <text evidence="3 16">Belongs to the FAD-dependent oxidoreductase 2 family. FRD/SDH subfamily.</text>
</comment>
<dbReference type="GeneID" id="63796898"/>
<dbReference type="FunFam" id="3.90.700.10:FF:000001">
    <property type="entry name" value="Mitochondrial succinate dehydrogenase flavoprotein subunit"/>
    <property type="match status" value="1"/>
</dbReference>
<proteinExistence type="inferred from homology"/>
<comment type="cofactor">
    <cofactor evidence="14">
        <name>FAD</name>
        <dbReference type="ChEBI" id="CHEBI:57692"/>
    </cofactor>
    <text evidence="14">Flavinylated by SdhE, about 5% flavinylation occurs in the absence of SdhE.</text>
</comment>
<keyword evidence="4 16" id="KW-0813">Transport</keyword>
<evidence type="ECO:0000256" key="9">
    <source>
        <dbReference type="ARBA" id="ARBA00023002"/>
    </source>
</evidence>
<feature type="domain" description="FAD-dependent oxidoreductase 2 FAD-binding" evidence="18">
    <location>
        <begin position="278"/>
        <end position="673"/>
    </location>
</feature>
<feature type="binding site" evidence="13">
    <location>
        <position position="510"/>
    </location>
    <ligand>
        <name>substrate</name>
    </ligand>
</feature>
<dbReference type="FunFam" id="1.20.58.100:FF:000001">
    <property type="entry name" value="Succinate dehydrogenase flavoprotein subunit (SdhA)"/>
    <property type="match status" value="1"/>
</dbReference>
<dbReference type="InterPro" id="IPR011281">
    <property type="entry name" value="Succ_DH_flav_su_fwd"/>
</dbReference>
<keyword evidence="8 16" id="KW-0249">Electron transport</keyword>
<keyword evidence="10 16" id="KW-0472">Membrane</keyword>
<feature type="domain" description="DUF7703" evidence="20">
    <location>
        <begin position="25"/>
        <end position="258"/>
    </location>
</feature>
<comment type="caution">
    <text evidence="21">The sequence shown here is derived from an EMBL/GenBank/DDBJ whole genome shotgun (WGS) entry which is preliminary data.</text>
</comment>
<evidence type="ECO:0000256" key="17">
    <source>
        <dbReference type="SAM" id="Phobius"/>
    </source>
</evidence>
<dbReference type="GO" id="GO:0008177">
    <property type="term" value="F:succinate dehydrogenase (quinone) activity"/>
    <property type="evidence" value="ECO:0007669"/>
    <property type="project" value="UniProtKB-EC"/>
</dbReference>
<dbReference type="Gene3D" id="3.50.50.60">
    <property type="entry name" value="FAD/NAD(P)-binding domain"/>
    <property type="match status" value="1"/>
</dbReference>
<dbReference type="EMBL" id="MIKG01000016">
    <property type="protein sequence ID" value="RAO71671.1"/>
    <property type="molecule type" value="Genomic_DNA"/>
</dbReference>
<dbReference type="InterPro" id="IPR037099">
    <property type="entry name" value="Fum_R/Succ_DH_flav-like_C_sf"/>
</dbReference>
<dbReference type="FunFam" id="4.10.80.40:FF:000002">
    <property type="entry name" value="Succinate dehydrogenase [ubiquinone] flavoprotein subunit, mitochondrial"/>
    <property type="match status" value="1"/>
</dbReference>
<sequence length="864" mass="95396">MTDPSGPVQGITGEYTGSSFTVRATIIALLSCALYSAIELTLLIFLTFRRYHGLYFWSLLVSTVVGVIPQALGLLLKYFALAPLALSVTLSTFGWAIMVTGQSLVLYSRLNLLVRNTTVLRFVLWMIIVDAIILQIPQIILSYMAVFGRKAIYLEVYNIWERIQLTGFFVQEVIISTIFIVQAIRLSYLYPLHQSRKRVLMMYQLLIMNIGIVVMDISLLVLEYLDQFILQTVLKTLLYTVKLKFEFAVLSRLVSFVSAQHEMSNVQALASGTSQLTALVVGAGGAGLRAALGLAQSGLETACLTKLFPTRSHTVAAQGGINAALGNMQDDDWRWHMYDTVKGSDWLGDQDAIHYMCKEAPRAILELEAYGMPFSRTAEGKIYQRPLGGQSLNYGKGGQAFRTACAADRTGHALLHTLYGQSLKHNCNFLVEFFALDLMMADGKCVGVTAIDMETGTLHRIFSHNTILATGGYGRAYFSCTSAHTSTGDGCAMVSRAGLPLQDMEFIQFHPSGIYGAGVLITEGARGEGGFLLNSEGERFMENYAPTAKDLASRDVVSRSMNIEIREGRGVGSEKDHIYLQLSHLPREHILEKLPGIAETASIFSGIDITVDPIPVLPTVHYCMGGIPTNYHGQVLDVDSSSNTEHTVPGLYAIGEAACVSVHGANRLGANSLLDLVVFGRAAAHHIASNNERGMKHTSAPDDIGMSSFDDLDKLRTASGTRLTAELRTSLQKSMQTDVAVFRTQKSLTEGVKSVQDIERAFRNDVCVKDRSLIWNSDLIETLETRNLLTCAAQTAKAALERKESRGSHAREDFNERDDDNYMKHTLTWQRREAEEIRVGYRNVVFKTLDQEECATVPPMKRSY</sequence>
<dbReference type="Pfam" id="PF24802">
    <property type="entry name" value="DUF7703"/>
    <property type="match status" value="1"/>
</dbReference>
<dbReference type="PANTHER" id="PTHR11632:SF51">
    <property type="entry name" value="SUCCINATE DEHYDROGENASE [UBIQUINONE] FLAVOPROTEIN SUBUNIT, MITOCHONDRIAL"/>
    <property type="match status" value="1"/>
</dbReference>
<feature type="transmembrane region" description="Helical" evidence="17">
    <location>
        <begin position="122"/>
        <end position="148"/>
    </location>
</feature>
<dbReference type="GO" id="GO:0050660">
    <property type="term" value="F:flavin adenine dinucleotide binding"/>
    <property type="evidence" value="ECO:0007669"/>
    <property type="project" value="InterPro"/>
</dbReference>
<feature type="binding site" evidence="14">
    <location>
        <position position="656"/>
    </location>
    <ligand>
        <name>FAD</name>
        <dbReference type="ChEBI" id="CHEBI:57692"/>
    </ligand>
</feature>
<dbReference type="NCBIfam" id="TIGR01816">
    <property type="entry name" value="sdhA_forward"/>
    <property type="match status" value="1"/>
</dbReference>
<feature type="transmembrane region" description="Helical" evidence="17">
    <location>
        <begin position="20"/>
        <end position="46"/>
    </location>
</feature>
<dbReference type="Gene3D" id="1.20.58.100">
    <property type="entry name" value="Fumarate reductase/succinate dehydrogenase flavoprotein-like, C-terminal domain"/>
    <property type="match status" value="1"/>
</dbReference>
<feature type="binding site" evidence="14">
    <location>
        <begin position="282"/>
        <end position="287"/>
    </location>
    <ligand>
        <name>FAD</name>
        <dbReference type="ChEBI" id="CHEBI:57692"/>
    </ligand>
</feature>
<dbReference type="InterPro" id="IPR036188">
    <property type="entry name" value="FAD/NAD-bd_sf"/>
</dbReference>
<comment type="subcellular location">
    <subcellularLocation>
        <location evidence="1">Membrane</location>
        <topology evidence="1">Peripheral membrane protein</topology>
    </subcellularLocation>
    <subcellularLocation>
        <location evidence="16">Mitochondrion inner membrane</location>
        <topology evidence="16">Peripheral membrane protein</topology>
        <orientation evidence="16">Matrix side</orientation>
    </subcellularLocation>
</comment>
<dbReference type="AlphaFoldDB" id="A0A364L7K5"/>
<dbReference type="SUPFAM" id="SSF46977">
    <property type="entry name" value="Succinate dehydrogenase/fumarate reductase flavoprotein C-terminal domain"/>
    <property type="match status" value="1"/>
</dbReference>
<dbReference type="UniPathway" id="UPA00223">
    <property type="reaction ID" value="UER01006"/>
</dbReference>
<dbReference type="Pfam" id="PF00890">
    <property type="entry name" value="FAD_binding_2"/>
    <property type="match status" value="1"/>
</dbReference>